<dbReference type="Proteomes" id="UP000640930">
    <property type="component" value="Unassembled WGS sequence"/>
</dbReference>
<dbReference type="InterPro" id="IPR025584">
    <property type="entry name" value="Cthe_2159"/>
</dbReference>
<keyword evidence="4" id="KW-1185">Reference proteome</keyword>
<feature type="chain" id="PRO_5046541744" evidence="2">
    <location>
        <begin position="22"/>
        <end position="757"/>
    </location>
</feature>
<keyword evidence="2" id="KW-0732">Signal</keyword>
<evidence type="ECO:0000313" key="4">
    <source>
        <dbReference type="Proteomes" id="UP000640930"/>
    </source>
</evidence>
<dbReference type="RefSeq" id="WP_191708085.1">
    <property type="nucleotide sequence ID" value="NZ_JACSQA010000022.1"/>
</dbReference>
<dbReference type="EMBL" id="JACSQA010000022">
    <property type="protein sequence ID" value="MBD8027654.1"/>
    <property type="molecule type" value="Genomic_DNA"/>
</dbReference>
<protein>
    <submittedName>
        <fullName evidence="3">Carbohydrate-binding domain-containing protein</fullName>
    </submittedName>
</protein>
<proteinExistence type="predicted"/>
<feature type="region of interest" description="Disordered" evidence="1">
    <location>
        <begin position="361"/>
        <end position="428"/>
    </location>
</feature>
<sequence>MRRTFKALFPILLGSALFISGCNESTPNASIQKITSEYVSYESEDEYSDWEEESVTLVNLNGTSIDFSGNGGVILEGNQILIRTTGTYVFEGTLDDGQIVVDAEDAGTVRLILNGVTINSSTSAPIYIKQADKAVISLEENTVNTLTDAKEYLYEGQETEPDAAIFSNDDLTINGSGSLTVQANYEDGIKSDDSILFTGGQINVISADEGIVGKDLLAVKEANITVESAGDGLKSTNAEDEKKGNIVLESGSVTIQSEEDGIQAEKTVVVADGNYDIVTGGGSPETIENTDEFGMGGGMDRPGNMNELDLSTMIDSMLEGVDVSDEVKEQLESVESMEDLQAILEDYPEIQQQLMKSRMDGLQNMGQGGPMSGSTTGDAAESTDGTETMPQERPAGIQPPEDAPEMNNDQEENSKNQTVEGEEATTDANTVSTKGIKAGTELIVVGGTVHIDSLEDAVHSDGSVMISGGEVTVNSGDDGIHADTEAVISGGNITIEKSREGLEGKNVTISDGMIHIVAADDGVNINSEEVGFGMMRGNSTEDATTDETAESIETTTEEEGNLLIEGGYLYVNADGDGLDSNNTMRMTDGTVIVYGPTNSGNGALDYANSFNIEGGMLIAVGSSGMAQGISDSSLQNAIMMTFDEMKEAGTTVYVENSDGQQIIALEPEKEFQTVVISSPELKTDKTYKLRSGGVITGERLDGVYEEAIYKEGELSVDFSLSTVMTYLNESGVTEASSGMMGGFGGGKQFGNNTDVDN</sequence>
<evidence type="ECO:0000256" key="1">
    <source>
        <dbReference type="SAM" id="MobiDB-lite"/>
    </source>
</evidence>
<dbReference type="Pfam" id="PF14262">
    <property type="entry name" value="Cthe_2159"/>
    <property type="match status" value="2"/>
</dbReference>
<name>A0ABR8XEH5_9BACL</name>
<gene>
    <name evidence="3" type="ORF">H9636_13430</name>
</gene>
<feature type="compositionally biased region" description="Polar residues" evidence="1">
    <location>
        <begin position="372"/>
        <end position="389"/>
    </location>
</feature>
<accession>A0ABR8XEH5</accession>
<feature type="signal peptide" evidence="2">
    <location>
        <begin position="1"/>
        <end position="21"/>
    </location>
</feature>
<evidence type="ECO:0000313" key="3">
    <source>
        <dbReference type="EMBL" id="MBD8027654.1"/>
    </source>
</evidence>
<comment type="caution">
    <text evidence="3">The sequence shown here is derived from an EMBL/GenBank/DDBJ whole genome shotgun (WGS) entry which is preliminary data.</text>
</comment>
<organism evidence="3 4">
    <name type="scientific">Ureibacillus galli</name>
    <dbReference type="NCBI Taxonomy" id="2762222"/>
    <lineage>
        <taxon>Bacteria</taxon>
        <taxon>Bacillati</taxon>
        <taxon>Bacillota</taxon>
        <taxon>Bacilli</taxon>
        <taxon>Bacillales</taxon>
        <taxon>Caryophanaceae</taxon>
        <taxon>Ureibacillus</taxon>
    </lineage>
</organism>
<evidence type="ECO:0000256" key="2">
    <source>
        <dbReference type="SAM" id="SignalP"/>
    </source>
</evidence>
<feature type="compositionally biased region" description="Acidic residues" evidence="1">
    <location>
        <begin position="402"/>
        <end position="411"/>
    </location>
</feature>
<reference evidence="3 4" key="1">
    <citation type="submission" date="2020-08" db="EMBL/GenBank/DDBJ databases">
        <title>A Genomic Blueprint of the Chicken Gut Microbiome.</title>
        <authorList>
            <person name="Gilroy R."/>
            <person name="Ravi A."/>
            <person name="Getino M."/>
            <person name="Pursley I."/>
            <person name="Horton D.L."/>
            <person name="Alikhan N.-F."/>
            <person name="Baker D."/>
            <person name="Gharbi K."/>
            <person name="Hall N."/>
            <person name="Watson M."/>
            <person name="Adriaenssens E.M."/>
            <person name="Foster-Nyarko E."/>
            <person name="Jarju S."/>
            <person name="Secka A."/>
            <person name="Antonio M."/>
            <person name="Oren A."/>
            <person name="Chaudhuri R."/>
            <person name="La Ragione R.M."/>
            <person name="Hildebrand F."/>
            <person name="Pallen M.J."/>
        </authorList>
    </citation>
    <scope>NUCLEOTIDE SEQUENCE [LARGE SCALE GENOMIC DNA]</scope>
    <source>
        <strain evidence="3 4">Re31</strain>
    </source>
</reference>
<dbReference type="PROSITE" id="PS51257">
    <property type="entry name" value="PROKAR_LIPOPROTEIN"/>
    <property type="match status" value="1"/>
</dbReference>